<keyword evidence="2" id="KW-0678">Repressor</keyword>
<comment type="subcellular location">
    <subcellularLocation>
        <location evidence="2">Cytoplasm</location>
    </subcellularLocation>
</comment>
<evidence type="ECO:0000313" key="4">
    <source>
        <dbReference type="Proteomes" id="UP000034954"/>
    </source>
</evidence>
<keyword evidence="2" id="KW-0963">Cytoplasm</keyword>
<protein>
    <recommendedName>
        <fullName evidence="2">Ribosomal silencing factor RsfS</fullName>
    </recommendedName>
</protein>
<sequence length="133" mass="15299">MKVLVKNRDRRLGGRETIESTEIAILCAQIADDKKAEDILVFDVRGLTVITDFFVLCSGINKRQLQGIAREIELKLHSYGIHGVGMEGYQDARWILMDYGDVIMHLFDKETRHFYDLELLWGDAPKLSWKANT</sequence>
<name>A0A0M2UX63_9BACT</name>
<keyword evidence="2" id="KW-0810">Translation regulation</keyword>
<dbReference type="SUPFAM" id="SSF81301">
    <property type="entry name" value="Nucleotidyltransferase"/>
    <property type="match status" value="1"/>
</dbReference>
<dbReference type="GO" id="GO:0017148">
    <property type="term" value="P:negative regulation of translation"/>
    <property type="evidence" value="ECO:0007669"/>
    <property type="project" value="UniProtKB-UniRule"/>
</dbReference>
<dbReference type="NCBIfam" id="TIGR00090">
    <property type="entry name" value="rsfS_iojap_ybeB"/>
    <property type="match status" value="1"/>
</dbReference>
<dbReference type="HAMAP" id="MF_01477">
    <property type="entry name" value="Iojap_RsfS"/>
    <property type="match status" value="1"/>
</dbReference>
<organism evidence="3 4">
    <name type="scientific">Candidatus Brocadia fulgida</name>
    <dbReference type="NCBI Taxonomy" id="380242"/>
    <lineage>
        <taxon>Bacteria</taxon>
        <taxon>Pseudomonadati</taxon>
        <taxon>Planctomycetota</taxon>
        <taxon>Candidatus Brocadiia</taxon>
        <taxon>Candidatus Brocadiales</taxon>
        <taxon>Candidatus Brocadiaceae</taxon>
        <taxon>Candidatus Brocadia</taxon>
    </lineage>
</organism>
<evidence type="ECO:0000313" key="3">
    <source>
        <dbReference type="EMBL" id="KKO20140.1"/>
    </source>
</evidence>
<evidence type="ECO:0000256" key="1">
    <source>
        <dbReference type="ARBA" id="ARBA00010574"/>
    </source>
</evidence>
<dbReference type="EMBL" id="LAQJ01000123">
    <property type="protein sequence ID" value="KKO20140.1"/>
    <property type="molecule type" value="Genomic_DNA"/>
</dbReference>
<keyword evidence="4" id="KW-1185">Reference proteome</keyword>
<comment type="similarity">
    <text evidence="1 2">Belongs to the Iojap/RsfS family.</text>
</comment>
<reference evidence="3 4" key="1">
    <citation type="journal article" date="2013" name="BMC Microbiol.">
        <title>Identification of the type II cytochrome c maturation pathway in anammox bacteria by comparative genomics.</title>
        <authorList>
            <person name="Ferousi C."/>
            <person name="Speth D.R."/>
            <person name="Reimann J."/>
            <person name="Op den Camp H.J."/>
            <person name="Allen J.W."/>
            <person name="Keltjens J.T."/>
            <person name="Jetten M.S."/>
        </authorList>
    </citation>
    <scope>NUCLEOTIDE SEQUENCE [LARGE SCALE GENOMIC DNA]</scope>
    <source>
        <strain evidence="3">RU1</strain>
    </source>
</reference>
<gene>
    <name evidence="2" type="primary">rsfS</name>
    <name evidence="3" type="ORF">BROFUL_01142</name>
</gene>
<dbReference type="PATRIC" id="fig|380242.3.peg.1413"/>
<dbReference type="PANTHER" id="PTHR21043:SF0">
    <property type="entry name" value="MITOCHONDRIAL ASSEMBLY OF RIBOSOMAL LARGE SUBUNIT PROTEIN 1"/>
    <property type="match status" value="1"/>
</dbReference>
<dbReference type="Gene3D" id="3.30.460.10">
    <property type="entry name" value="Beta Polymerase, domain 2"/>
    <property type="match status" value="1"/>
</dbReference>
<dbReference type="GO" id="GO:0005737">
    <property type="term" value="C:cytoplasm"/>
    <property type="evidence" value="ECO:0007669"/>
    <property type="project" value="UniProtKB-SubCell"/>
</dbReference>
<dbReference type="Proteomes" id="UP000034954">
    <property type="component" value="Unassembled WGS sequence"/>
</dbReference>
<comment type="function">
    <text evidence="2">Functions as a ribosomal silencing factor. Interacts with ribosomal protein uL14 (rplN), blocking formation of intersubunit bridge B8. Prevents association of the 30S and 50S ribosomal subunits and the formation of functional ribosomes, thus repressing translation.</text>
</comment>
<dbReference type="Pfam" id="PF02410">
    <property type="entry name" value="RsfS"/>
    <property type="match status" value="1"/>
</dbReference>
<comment type="subunit">
    <text evidence="2">Interacts with ribosomal protein uL14 (rplN).</text>
</comment>
<dbReference type="GO" id="GO:0090071">
    <property type="term" value="P:negative regulation of ribosome biogenesis"/>
    <property type="evidence" value="ECO:0007669"/>
    <property type="project" value="UniProtKB-UniRule"/>
</dbReference>
<dbReference type="PANTHER" id="PTHR21043">
    <property type="entry name" value="IOJAP SUPERFAMILY ORTHOLOG"/>
    <property type="match status" value="1"/>
</dbReference>
<comment type="caution">
    <text evidence="3">The sequence shown here is derived from an EMBL/GenBank/DDBJ whole genome shotgun (WGS) entry which is preliminary data.</text>
</comment>
<dbReference type="InterPro" id="IPR004394">
    <property type="entry name" value="Iojap/RsfS/C7orf30"/>
</dbReference>
<proteinExistence type="inferred from homology"/>
<dbReference type="InterPro" id="IPR043519">
    <property type="entry name" value="NT_sf"/>
</dbReference>
<evidence type="ECO:0000256" key="2">
    <source>
        <dbReference type="HAMAP-Rule" id="MF_01477"/>
    </source>
</evidence>
<dbReference type="GO" id="GO:0043023">
    <property type="term" value="F:ribosomal large subunit binding"/>
    <property type="evidence" value="ECO:0007669"/>
    <property type="project" value="TreeGrafter"/>
</dbReference>
<dbReference type="AlphaFoldDB" id="A0A0M2UX63"/>
<dbReference type="GO" id="GO:0042256">
    <property type="term" value="P:cytosolic ribosome assembly"/>
    <property type="evidence" value="ECO:0007669"/>
    <property type="project" value="UniProtKB-UniRule"/>
</dbReference>
<accession>A0A0M2UX63</accession>